<evidence type="ECO:0000313" key="2">
    <source>
        <dbReference type="Proteomes" id="UP000789901"/>
    </source>
</evidence>
<dbReference type="EMBL" id="CAJVQB010064234">
    <property type="protein sequence ID" value="CAG8840948.1"/>
    <property type="molecule type" value="Genomic_DNA"/>
</dbReference>
<keyword evidence="2" id="KW-1185">Reference proteome</keyword>
<name>A0ABN7WWQ1_GIGMA</name>
<protein>
    <submittedName>
        <fullName evidence="1">32125_t:CDS:1</fullName>
    </submittedName>
</protein>
<feature type="non-terminal residue" evidence="1">
    <location>
        <position position="1"/>
    </location>
</feature>
<comment type="caution">
    <text evidence="1">The sequence shown here is derived from an EMBL/GenBank/DDBJ whole genome shotgun (WGS) entry which is preliminary data.</text>
</comment>
<dbReference type="Proteomes" id="UP000789901">
    <property type="component" value="Unassembled WGS sequence"/>
</dbReference>
<organism evidence="1 2">
    <name type="scientific">Gigaspora margarita</name>
    <dbReference type="NCBI Taxonomy" id="4874"/>
    <lineage>
        <taxon>Eukaryota</taxon>
        <taxon>Fungi</taxon>
        <taxon>Fungi incertae sedis</taxon>
        <taxon>Mucoromycota</taxon>
        <taxon>Glomeromycotina</taxon>
        <taxon>Glomeromycetes</taxon>
        <taxon>Diversisporales</taxon>
        <taxon>Gigasporaceae</taxon>
        <taxon>Gigaspora</taxon>
    </lineage>
</organism>
<accession>A0ABN7WWQ1</accession>
<sequence length="213" mass="24116">DTVNNISEISNVSTSEIDNDESAFEKAKMLADKKECNYNDEIDNCEKSKLTPCILLHMANGKIQRCSNYKQKTQRSLAQLIGTWEIDGKAFKSVKTNQLYTLGHYRIVENNDPNKINNDSNSKLLSQYICTQCFDTQATSDNSEQKKLLLTYLNSTLSFFDKTKSYTSDPPSFLYIKIALRLGQVNLTKIMKNDFDLTPEILKKAGEALGIIT</sequence>
<evidence type="ECO:0000313" key="1">
    <source>
        <dbReference type="EMBL" id="CAG8840948.1"/>
    </source>
</evidence>
<proteinExistence type="predicted"/>
<reference evidence="1 2" key="1">
    <citation type="submission" date="2021-06" db="EMBL/GenBank/DDBJ databases">
        <authorList>
            <person name="Kallberg Y."/>
            <person name="Tangrot J."/>
            <person name="Rosling A."/>
        </authorList>
    </citation>
    <scope>NUCLEOTIDE SEQUENCE [LARGE SCALE GENOMIC DNA]</scope>
    <source>
        <strain evidence="1 2">120-4 pot B 10/14</strain>
    </source>
</reference>
<gene>
    <name evidence="1" type="ORF">GMARGA_LOCUS35165</name>
</gene>